<comment type="caution">
    <text evidence="2">The sequence shown here is derived from an EMBL/GenBank/DDBJ whole genome shotgun (WGS) entry which is preliminary data.</text>
</comment>
<dbReference type="Gene3D" id="3.90.550.10">
    <property type="entry name" value="Spore Coat Polysaccharide Biosynthesis Protein SpsA, Chain A"/>
    <property type="match status" value="1"/>
</dbReference>
<dbReference type="GO" id="GO:0016740">
    <property type="term" value="F:transferase activity"/>
    <property type="evidence" value="ECO:0007669"/>
    <property type="project" value="UniProtKB-KW"/>
</dbReference>
<gene>
    <name evidence="2" type="ORF">UN64_15035</name>
</gene>
<dbReference type="Pfam" id="PF00535">
    <property type="entry name" value="Glycos_transf_2"/>
    <property type="match status" value="1"/>
</dbReference>
<dbReference type="InterPro" id="IPR029044">
    <property type="entry name" value="Nucleotide-diphossugar_trans"/>
</dbReference>
<dbReference type="OrthoDB" id="9815923at2"/>
<reference evidence="2 3" key="1">
    <citation type="submission" date="2016-11" db="EMBL/GenBank/DDBJ databases">
        <authorList>
            <person name="Jaros S."/>
            <person name="Januszkiewicz K."/>
            <person name="Wedrychowicz H."/>
        </authorList>
    </citation>
    <scope>NUCLEOTIDE SEQUENCE [LARGE SCALE GENOMIC DNA]</scope>
    <source>
        <strain evidence="2 3">Con a/3</strain>
    </source>
</reference>
<accession>A0A1V3G5H1</accession>
<dbReference type="SUPFAM" id="SSF48452">
    <property type="entry name" value="TPR-like"/>
    <property type="match status" value="1"/>
</dbReference>
<proteinExistence type="predicted"/>
<dbReference type="Proteomes" id="UP000188597">
    <property type="component" value="Unassembled WGS sequence"/>
</dbReference>
<evidence type="ECO:0000313" key="3">
    <source>
        <dbReference type="Proteomes" id="UP000188597"/>
    </source>
</evidence>
<dbReference type="CDD" id="cd02511">
    <property type="entry name" value="Beta4Glucosyltransferase"/>
    <property type="match status" value="1"/>
</dbReference>
<feature type="domain" description="Glycosyltransferase 2-like" evidence="1">
    <location>
        <begin position="5"/>
        <end position="124"/>
    </location>
</feature>
<evidence type="ECO:0000313" key="2">
    <source>
        <dbReference type="EMBL" id="OOE10667.1"/>
    </source>
</evidence>
<keyword evidence="2" id="KW-0808">Transferase</keyword>
<dbReference type="SUPFAM" id="SSF53448">
    <property type="entry name" value="Nucleotide-diphospho-sugar transferases"/>
    <property type="match status" value="1"/>
</dbReference>
<sequence>MITISLCMIVKDEENSIARCLESVHDLVDEIIIVDTGSVDQTKHIARHYTEQIYDFKWVDDFSSARNYSFKLATKQYIMWLDADDVISKPNRKLLKQLKDHLDPVVNSVTMRYLVNIDKSGNPSFIIKRNRLVKSSCQFKWKGAVHEYLEVSGPILHSDISIHHFKNKTDNSTRNLQIYEKQINKGTVFSPRDLFYYANELRRHNELHKAIKYYTLFLNHKVAWKEDKIASCGRLADCYHLLDDQEKEREIIYKSFEYDSPRADFCCRLGNLFLGKNQVNEAIYWYKYASRLTWDKNCMGFYHVPSWTWLPHTKLSICYYKKGDFKKAYKHNKLALEYLPYDSGLINNQKLIKNKLKNLT</sequence>
<name>A0A1V3G5H1_9BACL</name>
<dbReference type="PANTHER" id="PTHR43630:SF2">
    <property type="entry name" value="GLYCOSYLTRANSFERASE"/>
    <property type="match status" value="1"/>
</dbReference>
<dbReference type="EMBL" id="MQMF01000003">
    <property type="protein sequence ID" value="OOE10667.1"/>
    <property type="molecule type" value="Genomic_DNA"/>
</dbReference>
<dbReference type="AlphaFoldDB" id="A0A1V3G5H1"/>
<dbReference type="PANTHER" id="PTHR43630">
    <property type="entry name" value="POLY-BETA-1,6-N-ACETYL-D-GLUCOSAMINE SYNTHASE"/>
    <property type="match status" value="1"/>
</dbReference>
<dbReference type="InterPro" id="IPR011990">
    <property type="entry name" value="TPR-like_helical_dom_sf"/>
</dbReference>
<organism evidence="2 3">
    <name type="scientific">Fictibacillus arsenicus</name>
    <dbReference type="NCBI Taxonomy" id="255247"/>
    <lineage>
        <taxon>Bacteria</taxon>
        <taxon>Bacillati</taxon>
        <taxon>Bacillota</taxon>
        <taxon>Bacilli</taxon>
        <taxon>Bacillales</taxon>
        <taxon>Fictibacillaceae</taxon>
        <taxon>Fictibacillus</taxon>
    </lineage>
</organism>
<dbReference type="Gene3D" id="1.25.40.10">
    <property type="entry name" value="Tetratricopeptide repeat domain"/>
    <property type="match status" value="1"/>
</dbReference>
<protein>
    <submittedName>
        <fullName evidence="2">Glycosyl transferase</fullName>
    </submittedName>
</protein>
<evidence type="ECO:0000259" key="1">
    <source>
        <dbReference type="Pfam" id="PF00535"/>
    </source>
</evidence>
<dbReference type="InterPro" id="IPR001173">
    <property type="entry name" value="Glyco_trans_2-like"/>
</dbReference>